<dbReference type="SUPFAM" id="SSF51905">
    <property type="entry name" value="FAD/NAD(P)-binding domain"/>
    <property type="match status" value="1"/>
</dbReference>
<dbReference type="Pfam" id="PF05199">
    <property type="entry name" value="GMC_oxred_C"/>
    <property type="match status" value="1"/>
</dbReference>
<dbReference type="Proteomes" id="UP001589611">
    <property type="component" value="Unassembled WGS sequence"/>
</dbReference>
<evidence type="ECO:0000256" key="5">
    <source>
        <dbReference type="RuleBase" id="RU003968"/>
    </source>
</evidence>
<dbReference type="Pfam" id="PF00732">
    <property type="entry name" value="GMC_oxred_N"/>
    <property type="match status" value="1"/>
</dbReference>
<dbReference type="Gene3D" id="3.50.50.60">
    <property type="entry name" value="FAD/NAD(P)-binding domain"/>
    <property type="match status" value="1"/>
</dbReference>
<comment type="caution">
    <text evidence="8">The sequence shown here is derived from an EMBL/GenBank/DDBJ whole genome shotgun (WGS) entry which is preliminary data.</text>
</comment>
<proteinExistence type="inferred from homology"/>
<evidence type="ECO:0000259" key="7">
    <source>
        <dbReference type="PROSITE" id="PS00624"/>
    </source>
</evidence>
<evidence type="ECO:0000256" key="3">
    <source>
        <dbReference type="ARBA" id="ARBA00022630"/>
    </source>
</evidence>
<dbReference type="SUPFAM" id="SSF54373">
    <property type="entry name" value="FAD-linked reductases, C-terminal domain"/>
    <property type="match status" value="1"/>
</dbReference>
<dbReference type="PANTHER" id="PTHR11552">
    <property type="entry name" value="GLUCOSE-METHANOL-CHOLINE GMC OXIDOREDUCTASE"/>
    <property type="match status" value="1"/>
</dbReference>
<evidence type="ECO:0000259" key="6">
    <source>
        <dbReference type="PROSITE" id="PS00623"/>
    </source>
</evidence>
<keyword evidence="4 5" id="KW-0274">FAD</keyword>
<evidence type="ECO:0000313" key="8">
    <source>
        <dbReference type="EMBL" id="MFB9646879.1"/>
    </source>
</evidence>
<organism evidence="8 9">
    <name type="scientific">Microbacterium terregens</name>
    <dbReference type="NCBI Taxonomy" id="69363"/>
    <lineage>
        <taxon>Bacteria</taxon>
        <taxon>Bacillati</taxon>
        <taxon>Actinomycetota</taxon>
        <taxon>Actinomycetes</taxon>
        <taxon>Micrococcales</taxon>
        <taxon>Microbacteriaceae</taxon>
        <taxon>Microbacterium</taxon>
    </lineage>
</organism>
<dbReference type="InterPro" id="IPR036188">
    <property type="entry name" value="FAD/NAD-bd_sf"/>
</dbReference>
<comment type="similarity">
    <text evidence="2 5">Belongs to the GMC oxidoreductase family.</text>
</comment>
<name>A0ABV5T2P3_9MICO</name>
<accession>A0ABV5T2P3</accession>
<reference evidence="8 9" key="1">
    <citation type="submission" date="2024-09" db="EMBL/GenBank/DDBJ databases">
        <authorList>
            <person name="Sun Q."/>
            <person name="Mori K."/>
        </authorList>
    </citation>
    <scope>NUCLEOTIDE SEQUENCE [LARGE SCALE GENOMIC DNA]</scope>
    <source>
        <strain evidence="8 9">JCM 1342</strain>
    </source>
</reference>
<dbReference type="PROSITE" id="PS00624">
    <property type="entry name" value="GMC_OXRED_2"/>
    <property type="match status" value="1"/>
</dbReference>
<dbReference type="PANTHER" id="PTHR11552:SF147">
    <property type="entry name" value="CHOLINE DEHYDROGENASE, MITOCHONDRIAL"/>
    <property type="match status" value="1"/>
</dbReference>
<protein>
    <submittedName>
        <fullName evidence="8">GMC family oxidoreductase N-terminal domain-containing protein</fullName>
    </submittedName>
</protein>
<evidence type="ECO:0000256" key="1">
    <source>
        <dbReference type="ARBA" id="ARBA00001974"/>
    </source>
</evidence>
<evidence type="ECO:0000313" key="9">
    <source>
        <dbReference type="Proteomes" id="UP001589611"/>
    </source>
</evidence>
<dbReference type="RefSeq" id="WP_344715033.1">
    <property type="nucleotide sequence ID" value="NZ_BAAAWH010000001.1"/>
</dbReference>
<dbReference type="Gene3D" id="3.30.410.40">
    <property type="match status" value="1"/>
</dbReference>
<evidence type="ECO:0000256" key="4">
    <source>
        <dbReference type="ARBA" id="ARBA00022827"/>
    </source>
</evidence>
<dbReference type="InterPro" id="IPR007867">
    <property type="entry name" value="GMC_OxRtase_C"/>
</dbReference>
<comment type="cofactor">
    <cofactor evidence="1">
        <name>FAD</name>
        <dbReference type="ChEBI" id="CHEBI:57692"/>
    </cofactor>
</comment>
<gene>
    <name evidence="8" type="ORF">ACFFPJ_13850</name>
</gene>
<feature type="domain" description="Glucose-methanol-choline oxidoreductase N-terminal" evidence="7">
    <location>
        <begin position="257"/>
        <end position="271"/>
    </location>
</feature>
<keyword evidence="3 5" id="KW-0285">Flavoprotein</keyword>
<sequence>MTARRIIVVGAGGSGIPLAARLGAAGHEVTLVEAGAPRGDASPAGATSVDGLRDVRSVRAGLPDEPTAWTYAAEITPGRAYRVARGRTLGGSSAVNGGYFLRAHPDDFARWAAVAGPEWGWEACLGALRRLESDHDFPHAAVHGAHGPVPVIRDPGTDAVTTSFVAGAVLQGAVVEADKNGGGPSGVGTLPCNALGGERWGTDRAYRALLGDTAVQVRSGLDVRRVLWRGDQAVGIEAMGVDGIVRIEADEVVLCAGAIETPRLLVRSGVGPDGPRRLTGVGRGLSDHAAVSVSWRARPGFLPPTPMTGWTAAWNTPAGSIAVHPLELLLPVLPTAALVSGDLAMDGPLDLRVSLSTPVSRGFVNAGGGDGVDIHYGYLAAESERHALRQGVRAALALLTRGPMADLVETIELVERFGVGPTDEQLDEWIGTHLATALHSAGTARMGPADDPDAVVDTHGRVHGVEGLRVADASILPVVPSRGTSNTAVMLGERVAELMACEESGSGRGARASDR</sequence>
<dbReference type="InterPro" id="IPR012132">
    <property type="entry name" value="GMC_OxRdtase"/>
</dbReference>
<evidence type="ECO:0000256" key="2">
    <source>
        <dbReference type="ARBA" id="ARBA00010790"/>
    </source>
</evidence>
<dbReference type="PROSITE" id="PS00623">
    <property type="entry name" value="GMC_OXRED_1"/>
    <property type="match status" value="1"/>
</dbReference>
<feature type="domain" description="Glucose-methanol-choline oxidoreductase N-terminal" evidence="6">
    <location>
        <begin position="86"/>
        <end position="109"/>
    </location>
</feature>
<dbReference type="InterPro" id="IPR000172">
    <property type="entry name" value="GMC_OxRdtase_N"/>
</dbReference>
<keyword evidence="9" id="KW-1185">Reference proteome</keyword>
<dbReference type="EMBL" id="JBHMBE010000004">
    <property type="protein sequence ID" value="MFB9646879.1"/>
    <property type="molecule type" value="Genomic_DNA"/>
</dbReference>
<dbReference type="PIRSF" id="PIRSF000137">
    <property type="entry name" value="Alcohol_oxidase"/>
    <property type="match status" value="1"/>
</dbReference>